<evidence type="ECO:0000313" key="3">
    <source>
        <dbReference type="Proteomes" id="UP000027195"/>
    </source>
</evidence>
<dbReference type="HOGENOM" id="CLU_1669107_0_0_1"/>
<gene>
    <name evidence="2" type="ORF">BOTBODRAFT_177309</name>
</gene>
<evidence type="ECO:0000313" key="2">
    <source>
        <dbReference type="EMBL" id="KDQ11473.1"/>
    </source>
</evidence>
<feature type="compositionally biased region" description="Gly residues" evidence="1">
    <location>
        <begin position="138"/>
        <end position="150"/>
    </location>
</feature>
<evidence type="ECO:0000256" key="1">
    <source>
        <dbReference type="SAM" id="MobiDB-lite"/>
    </source>
</evidence>
<reference evidence="3" key="1">
    <citation type="journal article" date="2014" name="Proc. Natl. Acad. Sci. U.S.A.">
        <title>Extensive sampling of basidiomycete genomes demonstrates inadequacy of the white-rot/brown-rot paradigm for wood decay fungi.</title>
        <authorList>
            <person name="Riley R."/>
            <person name="Salamov A.A."/>
            <person name="Brown D.W."/>
            <person name="Nagy L.G."/>
            <person name="Floudas D."/>
            <person name="Held B.W."/>
            <person name="Levasseur A."/>
            <person name="Lombard V."/>
            <person name="Morin E."/>
            <person name="Otillar R."/>
            <person name="Lindquist E.A."/>
            <person name="Sun H."/>
            <person name="LaButti K.M."/>
            <person name="Schmutz J."/>
            <person name="Jabbour D."/>
            <person name="Luo H."/>
            <person name="Baker S.E."/>
            <person name="Pisabarro A.G."/>
            <person name="Walton J.D."/>
            <person name="Blanchette R.A."/>
            <person name="Henrissat B."/>
            <person name="Martin F."/>
            <person name="Cullen D."/>
            <person name="Hibbett D.S."/>
            <person name="Grigoriev I.V."/>
        </authorList>
    </citation>
    <scope>NUCLEOTIDE SEQUENCE [LARGE SCALE GENOMIC DNA]</scope>
    <source>
        <strain evidence="3">FD-172 SS1</strain>
    </source>
</reference>
<dbReference type="InParanoid" id="A0A067M6S6"/>
<keyword evidence="3" id="KW-1185">Reference proteome</keyword>
<sequence length="158" mass="16560">MANTTAPPNPDMDTGDMSTSLPPSSANIQANIDNTLSVHQDADNTNIVALMVAASAFLLREFHPRSTNIPEDTINSILEIFHYTIPHTQIVDIMLHGPDFMALLASRAPQLLPAANTPARPHSRQAGPCQSRASPKGSGQGPSGDGGSSGSGHAEEDV</sequence>
<name>A0A067M6S6_BOTB1</name>
<protein>
    <submittedName>
        <fullName evidence="2">Uncharacterized protein</fullName>
    </submittedName>
</protein>
<accession>A0A067M6S6</accession>
<feature type="region of interest" description="Disordered" evidence="1">
    <location>
        <begin position="1"/>
        <end position="23"/>
    </location>
</feature>
<dbReference type="STRING" id="930990.A0A067M6S6"/>
<dbReference type="Proteomes" id="UP000027195">
    <property type="component" value="Unassembled WGS sequence"/>
</dbReference>
<dbReference type="AlphaFoldDB" id="A0A067M6S6"/>
<feature type="region of interest" description="Disordered" evidence="1">
    <location>
        <begin position="114"/>
        <end position="158"/>
    </location>
</feature>
<proteinExistence type="predicted"/>
<dbReference type="EMBL" id="KL198058">
    <property type="protein sequence ID" value="KDQ11473.1"/>
    <property type="molecule type" value="Genomic_DNA"/>
</dbReference>
<organism evidence="2 3">
    <name type="scientific">Botryobasidium botryosum (strain FD-172 SS1)</name>
    <dbReference type="NCBI Taxonomy" id="930990"/>
    <lineage>
        <taxon>Eukaryota</taxon>
        <taxon>Fungi</taxon>
        <taxon>Dikarya</taxon>
        <taxon>Basidiomycota</taxon>
        <taxon>Agaricomycotina</taxon>
        <taxon>Agaricomycetes</taxon>
        <taxon>Cantharellales</taxon>
        <taxon>Botryobasidiaceae</taxon>
        <taxon>Botryobasidium</taxon>
    </lineage>
</organism>